<dbReference type="CDD" id="cd01301">
    <property type="entry name" value="rDP_like"/>
    <property type="match status" value="1"/>
</dbReference>
<dbReference type="Gene3D" id="3.20.20.140">
    <property type="entry name" value="Metal-dependent hydrolases"/>
    <property type="match status" value="1"/>
</dbReference>
<dbReference type="SUPFAM" id="SSF51556">
    <property type="entry name" value="Metallo-dependent hydrolases"/>
    <property type="match status" value="1"/>
</dbReference>
<dbReference type="InterPro" id="IPR008257">
    <property type="entry name" value="Pept_M19"/>
</dbReference>
<name>A0A381UQS0_9ZZZZ</name>
<dbReference type="PROSITE" id="PS51365">
    <property type="entry name" value="RENAL_DIPEPTIDASE_2"/>
    <property type="match status" value="1"/>
</dbReference>
<evidence type="ECO:0000313" key="1">
    <source>
        <dbReference type="EMBL" id="SVA30506.1"/>
    </source>
</evidence>
<dbReference type="Pfam" id="PF01244">
    <property type="entry name" value="Peptidase_M19"/>
    <property type="match status" value="1"/>
</dbReference>
<dbReference type="AlphaFoldDB" id="A0A381UQS0"/>
<dbReference type="InterPro" id="IPR032466">
    <property type="entry name" value="Metal_Hydrolase"/>
</dbReference>
<organism evidence="1">
    <name type="scientific">marine metagenome</name>
    <dbReference type="NCBI Taxonomy" id="408172"/>
    <lineage>
        <taxon>unclassified sequences</taxon>
        <taxon>metagenomes</taxon>
        <taxon>ecological metagenomes</taxon>
    </lineage>
</organism>
<dbReference type="PANTHER" id="PTHR10443:SF12">
    <property type="entry name" value="DIPEPTIDASE"/>
    <property type="match status" value="1"/>
</dbReference>
<evidence type="ECO:0008006" key="2">
    <source>
        <dbReference type="Google" id="ProtNLM"/>
    </source>
</evidence>
<accession>A0A381UQS0</accession>
<dbReference type="PANTHER" id="PTHR10443">
    <property type="entry name" value="MICROSOMAL DIPEPTIDASE"/>
    <property type="match status" value="1"/>
</dbReference>
<reference evidence="1" key="1">
    <citation type="submission" date="2018-05" db="EMBL/GenBank/DDBJ databases">
        <authorList>
            <person name="Lanie J.A."/>
            <person name="Ng W.-L."/>
            <person name="Kazmierczak K.M."/>
            <person name="Andrzejewski T.M."/>
            <person name="Davidsen T.M."/>
            <person name="Wayne K.J."/>
            <person name="Tettelin H."/>
            <person name="Glass J.I."/>
            <person name="Rusch D."/>
            <person name="Podicherti R."/>
            <person name="Tsui H.-C.T."/>
            <person name="Winkler M.E."/>
        </authorList>
    </citation>
    <scope>NUCLEOTIDE SEQUENCE</scope>
</reference>
<gene>
    <name evidence="1" type="ORF">METZ01_LOCUS83360</name>
</gene>
<dbReference type="GO" id="GO:0006508">
    <property type="term" value="P:proteolysis"/>
    <property type="evidence" value="ECO:0007669"/>
    <property type="project" value="InterPro"/>
</dbReference>
<protein>
    <recommendedName>
        <fullName evidence="2">Membrane dipeptidase</fullName>
    </recommendedName>
</protein>
<proteinExistence type="predicted"/>
<dbReference type="PROSITE" id="PS51257">
    <property type="entry name" value="PROKAR_LIPOPROTEIN"/>
    <property type="match status" value="1"/>
</dbReference>
<dbReference type="EMBL" id="UINC01006935">
    <property type="protein sequence ID" value="SVA30506.1"/>
    <property type="molecule type" value="Genomic_DNA"/>
</dbReference>
<sequence length="404" mass="45318">MHAKLIILLLSILTLSSCDTGKNLHEEAERIAKNSIIIDTHIDVPYRIIDEWEDISVTTDGGDFDYPRAISGGLNAPFMSIYTPANLEAEGKSKERAEQLIDIVNRIVNESPEKFAIALTPNDIEKQFKENKISLPMGMENGSPIEGNLENIEYFFNKGIRYITLAHSLSNHISDSSYDENKAHGGLSEFGGEVVHEMNRIGMIIDISHVSDDAFWDVMEISTAPAIASHSSARHFTPGFERNMNDEMIKKLAENDGIIMINFGSAFLTADANKYNSKRNETWEKLQNNNDQEIIDIYGSDNGNARDKFNEEYAKLNPYPYATLEQTLDHFDHVVQLTGSINHVGIGSDYDGVGNTLPIGLKDVSMYPNLVKGLLKRNYTESDIKKVLGENLLRVWRSIENKAE</sequence>
<dbReference type="GO" id="GO:0070573">
    <property type="term" value="F:metallodipeptidase activity"/>
    <property type="evidence" value="ECO:0007669"/>
    <property type="project" value="InterPro"/>
</dbReference>